<dbReference type="AlphaFoldDB" id="A0A7J2U086"/>
<reference evidence="1" key="1">
    <citation type="journal article" date="2020" name="mSystems">
        <title>Genome- and Community-Level Interaction Insights into Carbon Utilization and Element Cycling Functions of Hydrothermarchaeota in Hydrothermal Sediment.</title>
        <authorList>
            <person name="Zhou Z."/>
            <person name="Liu Y."/>
            <person name="Xu W."/>
            <person name="Pan J."/>
            <person name="Luo Z.H."/>
            <person name="Li M."/>
        </authorList>
    </citation>
    <scope>NUCLEOTIDE SEQUENCE [LARGE SCALE GENOMIC DNA]</scope>
    <source>
        <strain evidence="1">SpSt-125</strain>
    </source>
</reference>
<dbReference type="EMBL" id="DSEU01000004">
    <property type="protein sequence ID" value="HEM66106.1"/>
    <property type="molecule type" value="Genomic_DNA"/>
</dbReference>
<dbReference type="Gene3D" id="3.20.20.140">
    <property type="entry name" value="Metal-dependent hydrolases"/>
    <property type="match status" value="1"/>
</dbReference>
<proteinExistence type="predicted"/>
<dbReference type="InterPro" id="IPR032466">
    <property type="entry name" value="Metal_Hydrolase"/>
</dbReference>
<dbReference type="SUPFAM" id="SSF51556">
    <property type="entry name" value="Metallo-dependent hydrolases"/>
    <property type="match status" value="1"/>
</dbReference>
<protein>
    <recommendedName>
        <fullName evidence="2">Amidohydrolase-related domain-containing protein</fullName>
    </recommendedName>
</protein>
<evidence type="ECO:0008006" key="2">
    <source>
        <dbReference type="Google" id="ProtNLM"/>
    </source>
</evidence>
<sequence length="154" mass="17841">MLGVKRLVPMASPDYAITVYNPQQVPNLVSIFAMYPDVKFDIMIADPLFSHQFTVVAKNYQNVFLNSYWWYSMYPEIIRSYLKLRLQMLPYSKIGGFFSDAYVVEWVYGKAALAKKELAYVLAEMVHLDYIDRDTAIDIAKTVLNENAAKLYKI</sequence>
<name>A0A7J2U086_9CREN</name>
<gene>
    <name evidence="1" type="ORF">ENO26_00775</name>
</gene>
<comment type="caution">
    <text evidence="1">The sequence shown here is derived from an EMBL/GenBank/DDBJ whole genome shotgun (WGS) entry which is preliminary data.</text>
</comment>
<evidence type="ECO:0000313" key="1">
    <source>
        <dbReference type="EMBL" id="HEM66106.1"/>
    </source>
</evidence>
<organism evidence="1">
    <name type="scientific">Ignisphaera aggregans</name>
    <dbReference type="NCBI Taxonomy" id="334771"/>
    <lineage>
        <taxon>Archaea</taxon>
        <taxon>Thermoproteota</taxon>
        <taxon>Thermoprotei</taxon>
        <taxon>Desulfurococcales</taxon>
        <taxon>Desulfurococcaceae</taxon>
        <taxon>Ignisphaera</taxon>
    </lineage>
</organism>
<accession>A0A7J2U086</accession>